<evidence type="ECO:0000256" key="9">
    <source>
        <dbReference type="ARBA" id="ARBA00023108"/>
    </source>
</evidence>
<dbReference type="GO" id="GO:0000981">
    <property type="term" value="F:DNA-binding transcription factor activity, RNA polymerase II-specific"/>
    <property type="evidence" value="ECO:0007669"/>
    <property type="project" value="InterPro"/>
</dbReference>
<keyword evidence="7" id="KW-0832">Ubl conjugation</keyword>
<feature type="region of interest" description="Disordered" evidence="16">
    <location>
        <begin position="1"/>
        <end position="37"/>
    </location>
</feature>
<keyword evidence="8" id="KW-0805">Transcription regulation</keyword>
<dbReference type="GO" id="GO:1990513">
    <property type="term" value="C:CLOCK-BMAL transcription complex"/>
    <property type="evidence" value="ECO:0007669"/>
    <property type="project" value="TreeGrafter"/>
</dbReference>
<dbReference type="CDD" id="cd19734">
    <property type="entry name" value="bHLH-PAS_CLOCK"/>
    <property type="match status" value="1"/>
</dbReference>
<dbReference type="CDD" id="cd00130">
    <property type="entry name" value="PAS"/>
    <property type="match status" value="2"/>
</dbReference>
<keyword evidence="20" id="KW-1185">Reference proteome</keyword>
<evidence type="ECO:0000259" key="17">
    <source>
        <dbReference type="PROSITE" id="PS50112"/>
    </source>
</evidence>
<keyword evidence="15" id="KW-0175">Coiled coil</keyword>
<sequence>MLASLTSSDDSSIFDGLMEEDEKDKAKRVSRNKSEKKRRDQFNVLIKELGTMLPGNTRKMDKSTILQKSIDFLRKHKEIAAQSESSEIRQDWKPPFLSNEEFTQLMLEALDGFFLAIMTDGNIIYVSESVTSLLEHLPSDLVDQNLLNFLPLGEHSEVYKALSTHILEGETLTPDYLKTKNQLEFCCHMLRGTIDPKEPPVYEYVKFIGNFKSLNTVPNSTRNGFEGVIQRSLRPMFEDRVCFIATVRLAKPQFIKEMCTVEEPNEEFTSRHSLEWKFLFLDHRAPPIIGYLPFEVLGTSGYDYYHVDDLETLAKCHEHLMQYGKGKSCYYRFLTKGQQWIWLQTHYYITYHQWNSRPEFIVCTHTVVSYAEVRAEQRRELGIEESPPEISADKSQDSGSESQLNTSSLKEALERFDHSRTPSASSRSSRKSSSHTAVSDPTSTQTKLQTDHSTPPRQSVSAIEMTSQRRSSISSQSMSSQNTGQTMAASLVSQPQQPQPLQPSVQPVLQFSAQMDAMQHLKDQLEQRTRMIEANIQRQQEELRQIQEELQRVQGQGLQGSSVQQGGALSMQGAVVPAGSLQSGLQSTHTATQHTVTQHPQQAPPQQQNLLRDQTMNTFEKQSSHTLQSPQGALPASLYNTMMISQPAQANVVQISTSLAQNSSPSGAAVATFAQDRQIRFPAAPQLLTKLVTGPMACGAVMVPTTMFMGQVVTAFAPQQGQAQTISITQQPSAQTPEQQAQTQSQIATGTAQQQGQAQAQLSQQQTQFLQAPRLLHGNQSAQLILQAFPLQQQGTFAAATQQQQQQQLQQQQQQLQQQQQQQQQQLQQQHQQQQQQLQQQHQQQQQQLQQQLAAHRSDSMTDRSKAPPQ</sequence>
<evidence type="ECO:0000256" key="5">
    <source>
        <dbReference type="ARBA" id="ARBA00022737"/>
    </source>
</evidence>
<feature type="domain" description="PAS" evidence="17">
    <location>
        <begin position="277"/>
        <end position="324"/>
    </location>
</feature>
<feature type="compositionally biased region" description="Basic and acidic residues" evidence="16">
    <location>
        <begin position="411"/>
        <end position="420"/>
    </location>
</feature>
<feature type="compositionally biased region" description="Low complexity" evidence="16">
    <location>
        <begin position="468"/>
        <end position="481"/>
    </location>
</feature>
<keyword evidence="6" id="KW-0227">DNA damage</keyword>
<feature type="compositionally biased region" description="Polar residues" evidence="16">
    <location>
        <begin position="435"/>
        <end position="466"/>
    </location>
</feature>
<feature type="compositionally biased region" description="Polar residues" evidence="16">
    <location>
        <begin position="397"/>
        <end position="409"/>
    </location>
</feature>
<evidence type="ECO:0000256" key="12">
    <source>
        <dbReference type="ARBA" id="ARBA00023163"/>
    </source>
</evidence>
<dbReference type="FunFam" id="3.30.450.20:FF:000016">
    <property type="entry name" value="Circadian locomoter output cycles protein"/>
    <property type="match status" value="1"/>
</dbReference>
<dbReference type="PANTHER" id="PTHR46055:SF2">
    <property type="entry name" value="CIRCADIAN LOCOMOTER OUTPUT CYCLES PROTEIN KAPUT"/>
    <property type="match status" value="1"/>
</dbReference>
<dbReference type="SUPFAM" id="SSF47459">
    <property type="entry name" value="HLH, helix-loop-helix DNA-binding domain"/>
    <property type="match status" value="1"/>
</dbReference>
<dbReference type="PROSITE" id="PS50112">
    <property type="entry name" value="PAS"/>
    <property type="match status" value="2"/>
</dbReference>
<reference evidence="19" key="2">
    <citation type="submission" date="2025-09" db="UniProtKB">
        <authorList>
            <consortium name="Ensembl"/>
        </authorList>
    </citation>
    <scope>IDENTIFICATION</scope>
</reference>
<evidence type="ECO:0000256" key="7">
    <source>
        <dbReference type="ARBA" id="ARBA00022843"/>
    </source>
</evidence>
<dbReference type="Gene3D" id="4.10.280.10">
    <property type="entry name" value="Helix-loop-helix DNA-binding domain"/>
    <property type="match status" value="1"/>
</dbReference>
<evidence type="ECO:0000256" key="1">
    <source>
        <dbReference type="ARBA" id="ARBA00004514"/>
    </source>
</evidence>
<dbReference type="InterPro" id="IPR013767">
    <property type="entry name" value="PAS_fold"/>
</dbReference>
<keyword evidence="2" id="KW-0963">Cytoplasm</keyword>
<dbReference type="InterPro" id="IPR000014">
    <property type="entry name" value="PAS"/>
</dbReference>
<dbReference type="GO" id="GO:0006974">
    <property type="term" value="P:DNA damage response"/>
    <property type="evidence" value="ECO:0007669"/>
    <property type="project" value="UniProtKB-KW"/>
</dbReference>
<dbReference type="SMART" id="SM00353">
    <property type="entry name" value="HLH"/>
    <property type="match status" value="1"/>
</dbReference>
<name>A0A8C1RU54_CYPCA</name>
<evidence type="ECO:0000256" key="16">
    <source>
        <dbReference type="SAM" id="MobiDB-lite"/>
    </source>
</evidence>
<feature type="domain" description="BHLH" evidence="18">
    <location>
        <begin position="26"/>
        <end position="76"/>
    </location>
</feature>
<dbReference type="InterPro" id="IPR047230">
    <property type="entry name" value="CLOCK-like"/>
</dbReference>
<dbReference type="InterPro" id="IPR011598">
    <property type="entry name" value="bHLH_dom"/>
</dbReference>
<feature type="compositionally biased region" description="Polar residues" evidence="16">
    <location>
        <begin position="1"/>
        <end position="11"/>
    </location>
</feature>
<evidence type="ECO:0000256" key="8">
    <source>
        <dbReference type="ARBA" id="ARBA00023015"/>
    </source>
</evidence>
<evidence type="ECO:0000256" key="14">
    <source>
        <dbReference type="ARBA" id="ARBA00040572"/>
    </source>
</evidence>
<dbReference type="FunFam" id="3.30.450.20:FF:000022">
    <property type="entry name" value="circadian locomoter output cycles protein kaput"/>
    <property type="match status" value="1"/>
</dbReference>
<feature type="compositionally biased region" description="Basic residues" evidence="16">
    <location>
        <begin position="26"/>
        <end position="36"/>
    </location>
</feature>
<feature type="region of interest" description="Disordered" evidence="16">
    <location>
        <begin position="847"/>
        <end position="870"/>
    </location>
</feature>
<keyword evidence="13" id="KW-0539">Nucleus</keyword>
<organism evidence="19 20">
    <name type="scientific">Cyprinus carpio</name>
    <name type="common">Common carp</name>
    <dbReference type="NCBI Taxonomy" id="7962"/>
    <lineage>
        <taxon>Eukaryota</taxon>
        <taxon>Metazoa</taxon>
        <taxon>Chordata</taxon>
        <taxon>Craniata</taxon>
        <taxon>Vertebrata</taxon>
        <taxon>Euteleostomi</taxon>
        <taxon>Actinopterygii</taxon>
        <taxon>Neopterygii</taxon>
        <taxon>Teleostei</taxon>
        <taxon>Ostariophysi</taxon>
        <taxon>Cypriniformes</taxon>
        <taxon>Cyprinidae</taxon>
        <taxon>Cyprininae</taxon>
        <taxon>Cyprinus</taxon>
    </lineage>
</organism>
<feature type="region of interest" description="Disordered" evidence="16">
    <location>
        <begin position="379"/>
        <end position="505"/>
    </location>
</feature>
<evidence type="ECO:0000256" key="3">
    <source>
        <dbReference type="ARBA" id="ARBA00022499"/>
    </source>
</evidence>
<feature type="coiled-coil region" evidence="15">
    <location>
        <begin position="508"/>
        <end position="556"/>
    </location>
</feature>
<evidence type="ECO:0000256" key="11">
    <source>
        <dbReference type="ARBA" id="ARBA00023159"/>
    </source>
</evidence>
<accession>A0A8C1RU54</accession>
<keyword evidence="9" id="KW-0090">Biological rhythms</keyword>
<keyword evidence="10" id="KW-0238">DNA-binding</keyword>
<evidence type="ECO:0000256" key="13">
    <source>
        <dbReference type="ARBA" id="ARBA00023242"/>
    </source>
</evidence>
<keyword evidence="5" id="KW-0677">Repeat</keyword>
<evidence type="ECO:0000313" key="19">
    <source>
        <dbReference type="Ensembl" id="ENSCCRP00010120243.1"/>
    </source>
</evidence>
<keyword evidence="3" id="KW-1017">Isopeptide bond</keyword>
<protein>
    <recommendedName>
        <fullName evidence="14">Circadian locomoter output cycles protein kaput</fullName>
    </recommendedName>
</protein>
<evidence type="ECO:0000259" key="18">
    <source>
        <dbReference type="PROSITE" id="PS50888"/>
    </source>
</evidence>
<dbReference type="GO" id="GO:0005829">
    <property type="term" value="C:cytosol"/>
    <property type="evidence" value="ECO:0007669"/>
    <property type="project" value="UniProtKB-SubCell"/>
</dbReference>
<keyword evidence="12" id="KW-0804">Transcription</keyword>
<dbReference type="InterPro" id="IPR036638">
    <property type="entry name" value="HLH_DNA-bd_sf"/>
</dbReference>
<dbReference type="Gene3D" id="3.30.450.20">
    <property type="entry name" value="PAS domain"/>
    <property type="match status" value="2"/>
</dbReference>
<feature type="compositionally biased region" description="Low complexity" evidence="16">
    <location>
        <begin position="588"/>
        <end position="607"/>
    </location>
</feature>
<dbReference type="GO" id="GO:0032922">
    <property type="term" value="P:circadian regulation of gene expression"/>
    <property type="evidence" value="ECO:0007669"/>
    <property type="project" value="InterPro"/>
</dbReference>
<evidence type="ECO:0000256" key="15">
    <source>
        <dbReference type="SAM" id="Coils"/>
    </source>
</evidence>
<dbReference type="FunFam" id="4.10.280.10:FF:000013">
    <property type="entry name" value="Circadian locomoter output cycles protein kaput"/>
    <property type="match status" value="1"/>
</dbReference>
<dbReference type="Pfam" id="PF00989">
    <property type="entry name" value="PAS"/>
    <property type="match status" value="1"/>
</dbReference>
<dbReference type="SMART" id="SM00091">
    <property type="entry name" value="PAS"/>
    <property type="match status" value="2"/>
</dbReference>
<dbReference type="PROSITE" id="PS50888">
    <property type="entry name" value="BHLH"/>
    <property type="match status" value="1"/>
</dbReference>
<keyword evidence="4" id="KW-0597">Phosphoprotein</keyword>
<evidence type="ECO:0000256" key="2">
    <source>
        <dbReference type="ARBA" id="ARBA00022490"/>
    </source>
</evidence>
<evidence type="ECO:0000313" key="20">
    <source>
        <dbReference type="Proteomes" id="UP000694427"/>
    </source>
</evidence>
<feature type="region of interest" description="Disordered" evidence="16">
    <location>
        <begin position="583"/>
        <end position="607"/>
    </location>
</feature>
<dbReference type="GO" id="GO:0070888">
    <property type="term" value="F:E-box binding"/>
    <property type="evidence" value="ECO:0007669"/>
    <property type="project" value="TreeGrafter"/>
</dbReference>
<reference evidence="19" key="1">
    <citation type="submission" date="2025-08" db="UniProtKB">
        <authorList>
            <consortium name="Ensembl"/>
        </authorList>
    </citation>
    <scope>IDENTIFICATION</scope>
</reference>
<dbReference type="GO" id="GO:0046983">
    <property type="term" value="F:protein dimerization activity"/>
    <property type="evidence" value="ECO:0007669"/>
    <property type="project" value="InterPro"/>
</dbReference>
<dbReference type="PANTHER" id="PTHR46055">
    <property type="entry name" value="CIRCADIAN LOCOMOTER OUTPUT CYCLES PROTEIN KAPUT"/>
    <property type="match status" value="1"/>
</dbReference>
<dbReference type="Pfam" id="PF14598">
    <property type="entry name" value="PAS_11"/>
    <property type="match status" value="1"/>
</dbReference>
<dbReference type="AlphaFoldDB" id="A0A8C1RU54"/>
<feature type="region of interest" description="Disordered" evidence="16">
    <location>
        <begin position="729"/>
        <end position="748"/>
    </location>
</feature>
<comment type="subcellular location">
    <subcellularLocation>
        <location evidence="1">Cytoplasm</location>
        <location evidence="1">Cytosol</location>
    </subcellularLocation>
</comment>
<evidence type="ECO:0000256" key="4">
    <source>
        <dbReference type="ARBA" id="ARBA00022553"/>
    </source>
</evidence>
<dbReference type="GO" id="GO:0048513">
    <property type="term" value="P:animal organ development"/>
    <property type="evidence" value="ECO:0007669"/>
    <property type="project" value="UniProtKB-ARBA"/>
</dbReference>
<feature type="compositionally biased region" description="Basic and acidic residues" evidence="16">
    <location>
        <begin position="856"/>
        <end position="870"/>
    </location>
</feature>
<keyword evidence="11" id="KW-0010">Activator</keyword>
<dbReference type="InterPro" id="IPR001610">
    <property type="entry name" value="PAC"/>
</dbReference>
<dbReference type="InterPro" id="IPR001067">
    <property type="entry name" value="Nuc_translocat"/>
</dbReference>
<dbReference type="Ensembl" id="ENSCCRT00010133536.1">
    <property type="protein sequence ID" value="ENSCCRP00010120243.1"/>
    <property type="gene ID" value="ENSCCRG00010052053.1"/>
</dbReference>
<dbReference type="Pfam" id="PF00010">
    <property type="entry name" value="HLH"/>
    <property type="match status" value="1"/>
</dbReference>
<dbReference type="SUPFAM" id="SSF55785">
    <property type="entry name" value="PYP-like sensor domain (PAS domain)"/>
    <property type="match status" value="2"/>
</dbReference>
<feature type="domain" description="PAS" evidence="17">
    <location>
        <begin position="99"/>
        <end position="169"/>
    </location>
</feature>
<dbReference type="Proteomes" id="UP000694427">
    <property type="component" value="Unplaced"/>
</dbReference>
<evidence type="ECO:0000256" key="6">
    <source>
        <dbReference type="ARBA" id="ARBA00022763"/>
    </source>
</evidence>
<dbReference type="PRINTS" id="PR00785">
    <property type="entry name" value="NCTRNSLOCATR"/>
</dbReference>
<proteinExistence type="predicted"/>
<dbReference type="InterPro" id="IPR035965">
    <property type="entry name" value="PAS-like_dom_sf"/>
</dbReference>
<gene>
    <name evidence="19" type="primary">clocka</name>
</gene>
<dbReference type="SMART" id="SM00086">
    <property type="entry name" value="PAC"/>
    <property type="match status" value="1"/>
</dbReference>
<evidence type="ECO:0000256" key="10">
    <source>
        <dbReference type="ARBA" id="ARBA00023125"/>
    </source>
</evidence>